<protein>
    <submittedName>
        <fullName evidence="2">Uncharacterized protein</fullName>
    </submittedName>
</protein>
<evidence type="ECO:0000313" key="2">
    <source>
        <dbReference type="EMBL" id="MFC5749808.1"/>
    </source>
</evidence>
<dbReference type="EMBL" id="JBHSON010000046">
    <property type="protein sequence ID" value="MFC5749808.1"/>
    <property type="molecule type" value="Genomic_DNA"/>
</dbReference>
<organism evidence="2 3">
    <name type="scientific">Actinomadura rugatobispora</name>
    <dbReference type="NCBI Taxonomy" id="1994"/>
    <lineage>
        <taxon>Bacteria</taxon>
        <taxon>Bacillati</taxon>
        <taxon>Actinomycetota</taxon>
        <taxon>Actinomycetes</taxon>
        <taxon>Streptosporangiales</taxon>
        <taxon>Thermomonosporaceae</taxon>
        <taxon>Actinomadura</taxon>
    </lineage>
</organism>
<dbReference type="Proteomes" id="UP001596074">
    <property type="component" value="Unassembled WGS sequence"/>
</dbReference>
<dbReference type="RefSeq" id="WP_378285533.1">
    <property type="nucleotide sequence ID" value="NZ_JBHSON010000046.1"/>
</dbReference>
<comment type="caution">
    <text evidence="2">The sequence shown here is derived from an EMBL/GenBank/DDBJ whole genome shotgun (WGS) entry which is preliminary data.</text>
</comment>
<name>A0ABW1A5H7_9ACTN</name>
<proteinExistence type="predicted"/>
<evidence type="ECO:0000313" key="3">
    <source>
        <dbReference type="Proteomes" id="UP001596074"/>
    </source>
</evidence>
<sequence>MIRRAAHSKPGRHGFLPRPGVRGTLHSWAALTCVIELHAEGIHRLPLTLPVVIIALLDAWHEFQIIPSTSDNSSAPGNHGKRTSENGH</sequence>
<feature type="compositionally biased region" description="Polar residues" evidence="1">
    <location>
        <begin position="67"/>
        <end position="76"/>
    </location>
</feature>
<keyword evidence="3" id="KW-1185">Reference proteome</keyword>
<feature type="region of interest" description="Disordered" evidence="1">
    <location>
        <begin position="67"/>
        <end position="88"/>
    </location>
</feature>
<reference evidence="3" key="1">
    <citation type="journal article" date="2019" name="Int. J. Syst. Evol. Microbiol.">
        <title>The Global Catalogue of Microorganisms (GCM) 10K type strain sequencing project: providing services to taxonomists for standard genome sequencing and annotation.</title>
        <authorList>
            <consortium name="The Broad Institute Genomics Platform"/>
            <consortium name="The Broad Institute Genome Sequencing Center for Infectious Disease"/>
            <person name="Wu L."/>
            <person name="Ma J."/>
        </authorList>
    </citation>
    <scope>NUCLEOTIDE SEQUENCE [LARGE SCALE GENOMIC DNA]</scope>
    <source>
        <strain evidence="3">KCTC 42087</strain>
    </source>
</reference>
<gene>
    <name evidence="2" type="ORF">ACFPZN_29635</name>
</gene>
<evidence type="ECO:0000256" key="1">
    <source>
        <dbReference type="SAM" id="MobiDB-lite"/>
    </source>
</evidence>
<accession>A0ABW1A5H7</accession>